<name>A0A8X6MDU0_NEPPI</name>
<evidence type="ECO:0000313" key="2">
    <source>
        <dbReference type="EMBL" id="GFS49426.1"/>
    </source>
</evidence>
<reference evidence="2" key="1">
    <citation type="submission" date="2020-08" db="EMBL/GenBank/DDBJ databases">
        <title>Multicomponent nature underlies the extraordinary mechanical properties of spider dragline silk.</title>
        <authorList>
            <person name="Kono N."/>
            <person name="Nakamura H."/>
            <person name="Mori M."/>
            <person name="Yoshida Y."/>
            <person name="Ohtoshi R."/>
            <person name="Malay A.D."/>
            <person name="Moran D.A.P."/>
            <person name="Tomita M."/>
            <person name="Numata K."/>
            <person name="Arakawa K."/>
        </authorList>
    </citation>
    <scope>NUCLEOTIDE SEQUENCE</scope>
</reference>
<protein>
    <submittedName>
        <fullName evidence="2">Uncharacterized protein</fullName>
    </submittedName>
</protein>
<evidence type="ECO:0000313" key="3">
    <source>
        <dbReference type="Proteomes" id="UP000887013"/>
    </source>
</evidence>
<dbReference type="AlphaFoldDB" id="A0A8X6MDU0"/>
<evidence type="ECO:0000256" key="1">
    <source>
        <dbReference type="SAM" id="MobiDB-lite"/>
    </source>
</evidence>
<dbReference type="EMBL" id="BMAW01045360">
    <property type="protein sequence ID" value="GFS49426.1"/>
    <property type="molecule type" value="Genomic_DNA"/>
</dbReference>
<proteinExistence type="predicted"/>
<sequence>MIFKKDSLAPLAFKGIKDAFKKQKTLMPAFQQSNQELHNRQYSNPPTGSSSTRRFQVPFTRYGGDENRGRYQHMYHPRLVKVLIGQPSTEL</sequence>
<comment type="caution">
    <text evidence="2">The sequence shown here is derived from an EMBL/GenBank/DDBJ whole genome shotgun (WGS) entry which is preliminary data.</text>
</comment>
<keyword evidence="3" id="KW-1185">Reference proteome</keyword>
<feature type="region of interest" description="Disordered" evidence="1">
    <location>
        <begin position="33"/>
        <end position="70"/>
    </location>
</feature>
<organism evidence="2 3">
    <name type="scientific">Nephila pilipes</name>
    <name type="common">Giant wood spider</name>
    <name type="synonym">Nephila maculata</name>
    <dbReference type="NCBI Taxonomy" id="299642"/>
    <lineage>
        <taxon>Eukaryota</taxon>
        <taxon>Metazoa</taxon>
        <taxon>Ecdysozoa</taxon>
        <taxon>Arthropoda</taxon>
        <taxon>Chelicerata</taxon>
        <taxon>Arachnida</taxon>
        <taxon>Araneae</taxon>
        <taxon>Araneomorphae</taxon>
        <taxon>Entelegynae</taxon>
        <taxon>Araneoidea</taxon>
        <taxon>Nephilidae</taxon>
        <taxon>Nephila</taxon>
    </lineage>
</organism>
<dbReference type="Proteomes" id="UP000887013">
    <property type="component" value="Unassembled WGS sequence"/>
</dbReference>
<accession>A0A8X6MDU0</accession>
<feature type="compositionally biased region" description="Polar residues" evidence="1">
    <location>
        <begin position="33"/>
        <end position="54"/>
    </location>
</feature>
<gene>
    <name evidence="2" type="ORF">NPIL_411291</name>
</gene>